<dbReference type="Proteomes" id="UP000095780">
    <property type="component" value="Unassembled WGS sequence"/>
</dbReference>
<evidence type="ECO:0000313" key="3">
    <source>
        <dbReference type="Proteomes" id="UP000095780"/>
    </source>
</evidence>
<evidence type="ECO:0000256" key="1">
    <source>
        <dbReference type="SAM" id="Phobius"/>
    </source>
</evidence>
<organism evidence="2 3">
    <name type="scientific">Lachnospira eligens</name>
    <dbReference type="NCBI Taxonomy" id="39485"/>
    <lineage>
        <taxon>Bacteria</taxon>
        <taxon>Bacillati</taxon>
        <taxon>Bacillota</taxon>
        <taxon>Clostridia</taxon>
        <taxon>Lachnospirales</taxon>
        <taxon>Lachnospiraceae</taxon>
        <taxon>Lachnospira</taxon>
    </lineage>
</organism>
<name>A0A175A7I2_9FIRM</name>
<dbReference type="AlphaFoldDB" id="A0A175A7I2"/>
<keyword evidence="1" id="KW-1133">Transmembrane helix</keyword>
<proteinExistence type="predicted"/>
<dbReference type="EMBL" id="CZBV01000014">
    <property type="protein sequence ID" value="CUQ92196.1"/>
    <property type="molecule type" value="Genomic_DNA"/>
</dbReference>
<sequence length="139" mass="16684">MTKGKYYDYLERYNHMSGNDYRYDTDNESDYRYVKSSLLKHIDWQLKSMAYDLDKYNSLKMILHKRKYQKLLRNIHDMKELREKIEGNKQIDLTYFTGTYRGAMSGIADDVFSSMKAVWIPIMILVVIYLVVVGIFYIM</sequence>
<gene>
    <name evidence="2" type="ORF">ERS852492_03051</name>
</gene>
<keyword evidence="1" id="KW-0472">Membrane</keyword>
<reference evidence="2 3" key="1">
    <citation type="submission" date="2015-09" db="EMBL/GenBank/DDBJ databases">
        <authorList>
            <consortium name="Pathogen Informatics"/>
        </authorList>
    </citation>
    <scope>NUCLEOTIDE SEQUENCE [LARGE SCALE GENOMIC DNA]</scope>
    <source>
        <strain evidence="2 3">2789STDY5834878</strain>
    </source>
</reference>
<accession>A0A175A7I2</accession>
<protein>
    <submittedName>
        <fullName evidence="2">Uncharacterized protein</fullName>
    </submittedName>
</protein>
<dbReference type="RefSeq" id="WP_055288191.1">
    <property type="nucleotide sequence ID" value="NZ_CABIXW010000014.1"/>
</dbReference>
<keyword evidence="1" id="KW-0812">Transmembrane</keyword>
<evidence type="ECO:0000313" key="2">
    <source>
        <dbReference type="EMBL" id="CUQ92196.1"/>
    </source>
</evidence>
<feature type="transmembrane region" description="Helical" evidence="1">
    <location>
        <begin position="118"/>
        <end position="138"/>
    </location>
</feature>